<gene>
    <name evidence="2" type="ORF">NCTC13532_04474</name>
</gene>
<feature type="transmembrane region" description="Helical" evidence="1">
    <location>
        <begin position="224"/>
        <end position="242"/>
    </location>
</feature>
<dbReference type="InterPro" id="IPR036249">
    <property type="entry name" value="Thioredoxin-like_sf"/>
</dbReference>
<dbReference type="Proteomes" id="UP000254282">
    <property type="component" value="Unassembled WGS sequence"/>
</dbReference>
<evidence type="ECO:0000313" key="3">
    <source>
        <dbReference type="Proteomes" id="UP000254282"/>
    </source>
</evidence>
<evidence type="ECO:0008006" key="4">
    <source>
        <dbReference type="Google" id="ProtNLM"/>
    </source>
</evidence>
<protein>
    <recommendedName>
        <fullName evidence="4">Vitamin K epoxide reductase domain-containing protein</fullName>
    </recommendedName>
</protein>
<dbReference type="AlphaFoldDB" id="A0A381FQX3"/>
<accession>A0A381FQX3</accession>
<dbReference type="CDD" id="cd12921">
    <property type="entry name" value="VKOR_4"/>
    <property type="match status" value="1"/>
</dbReference>
<proteinExistence type="predicted"/>
<keyword evidence="1" id="KW-1133">Transmembrane helix</keyword>
<dbReference type="Gene3D" id="3.40.30.10">
    <property type="entry name" value="Glutaredoxin"/>
    <property type="match status" value="1"/>
</dbReference>
<feature type="transmembrane region" description="Helical" evidence="1">
    <location>
        <begin position="196"/>
        <end position="218"/>
    </location>
</feature>
<dbReference type="EMBL" id="UFVR01000004">
    <property type="protein sequence ID" value="SUX48863.1"/>
    <property type="molecule type" value="Genomic_DNA"/>
</dbReference>
<organism evidence="2 3">
    <name type="scientific">Chryseobacterium indoltheticum</name>
    <dbReference type="NCBI Taxonomy" id="254"/>
    <lineage>
        <taxon>Bacteria</taxon>
        <taxon>Pseudomonadati</taxon>
        <taxon>Bacteroidota</taxon>
        <taxon>Flavobacteriia</taxon>
        <taxon>Flavobacteriales</taxon>
        <taxon>Weeksellaceae</taxon>
        <taxon>Chryseobacterium group</taxon>
        <taxon>Chryseobacterium</taxon>
    </lineage>
</organism>
<keyword evidence="1" id="KW-0812">Transmembrane</keyword>
<sequence length="497" mass="58676">MKENLFLLIDKFLGNNRILNEDKNLELDLLSLGSINIYNIFKILSKYVKDIDLYDISESTLNELPKTFIGTNKRNIPILVDKKDNELFVENIKMSASAIEPYIIASTQENSLMKYLLKRYTSLLVTFLGTFFLILFLWYNLLSVNQKLFMLLSFVGTFLALLSNKDLFESNSILNNFCSKKCSVVQNSKDWKILNFLDFGVLSLTYFLTQIIVILLFRNDIFPVLAKISYISYFFVIISVCYQIYLKKICKICIFTSAVLLLQGILSYDYKEFYINWDLLSKTIFFSGAFLFLFYCILMIKKYVANTGFYKKESIKSKKISNNPEYISRIIFNSSKIFPPKLLDTSDTKIEKITLFIYTSITCNHCRDLHSYLSQIIDDFGEKLDIKFSFFIDFEDSEQELILMYKKLALMLIRDEFQRFHHILGELYKDYYESINNYTFNPTQEENIKILNYFAESNHWSDHNNVYYAPFILIDNHHFSHEFDYSILYNVIERLTP</sequence>
<name>A0A381FQX3_9FLAO</name>
<evidence type="ECO:0000256" key="1">
    <source>
        <dbReference type="SAM" id="Phobius"/>
    </source>
</evidence>
<keyword evidence="1" id="KW-0472">Membrane</keyword>
<evidence type="ECO:0000313" key="2">
    <source>
        <dbReference type="EMBL" id="SUX48863.1"/>
    </source>
</evidence>
<feature type="transmembrane region" description="Helical" evidence="1">
    <location>
        <begin position="120"/>
        <end position="142"/>
    </location>
</feature>
<reference evidence="2 3" key="1">
    <citation type="submission" date="2018-06" db="EMBL/GenBank/DDBJ databases">
        <authorList>
            <consortium name="Pathogen Informatics"/>
            <person name="Doyle S."/>
        </authorList>
    </citation>
    <scope>NUCLEOTIDE SEQUENCE [LARGE SCALE GENOMIC DNA]</scope>
    <source>
        <strain evidence="2 3">NCTC13532</strain>
    </source>
</reference>
<feature type="transmembrane region" description="Helical" evidence="1">
    <location>
        <begin position="249"/>
        <end position="268"/>
    </location>
</feature>
<dbReference type="SUPFAM" id="SSF52833">
    <property type="entry name" value="Thioredoxin-like"/>
    <property type="match status" value="1"/>
</dbReference>
<feature type="transmembrane region" description="Helical" evidence="1">
    <location>
        <begin position="280"/>
        <end position="300"/>
    </location>
</feature>
<dbReference type="RefSeq" id="WP_115621851.1">
    <property type="nucleotide sequence ID" value="NZ_UFVR01000004.1"/>
</dbReference>